<evidence type="ECO:0000313" key="1">
    <source>
        <dbReference type="EMBL" id="KAJ0045088.1"/>
    </source>
</evidence>
<comment type="caution">
    <text evidence="1">The sequence shown here is derived from an EMBL/GenBank/DDBJ whole genome shotgun (WGS) entry which is preliminary data.</text>
</comment>
<name>A0ACC0Z577_9ROSI</name>
<dbReference type="Proteomes" id="UP001163603">
    <property type="component" value="Chromosome 3"/>
</dbReference>
<organism evidence="1 2">
    <name type="scientific">Pistacia integerrima</name>
    <dbReference type="NCBI Taxonomy" id="434235"/>
    <lineage>
        <taxon>Eukaryota</taxon>
        <taxon>Viridiplantae</taxon>
        <taxon>Streptophyta</taxon>
        <taxon>Embryophyta</taxon>
        <taxon>Tracheophyta</taxon>
        <taxon>Spermatophyta</taxon>
        <taxon>Magnoliopsida</taxon>
        <taxon>eudicotyledons</taxon>
        <taxon>Gunneridae</taxon>
        <taxon>Pentapetalae</taxon>
        <taxon>rosids</taxon>
        <taxon>malvids</taxon>
        <taxon>Sapindales</taxon>
        <taxon>Anacardiaceae</taxon>
        <taxon>Pistacia</taxon>
    </lineage>
</organism>
<sequence>MVCACEGNFGWNCPIQLQLQLPTRLSSNSCVDGTKALLFNDSICLLRLGGGGIRGSALVYVSATVGWDIGFIISMSCSFVGLIFAALGKPFYRVQVAGDSPLLRIVEVLVVSVKNWRTKVPHNSDDLSAIRDHESASRGSHPPQQPIQVKQLDRLCCFKKQTYFILY</sequence>
<proteinExistence type="predicted"/>
<evidence type="ECO:0000313" key="2">
    <source>
        <dbReference type="Proteomes" id="UP001163603"/>
    </source>
</evidence>
<keyword evidence="2" id="KW-1185">Reference proteome</keyword>
<gene>
    <name evidence="1" type="ORF">Pint_05589</name>
</gene>
<accession>A0ACC0Z577</accession>
<dbReference type="EMBL" id="CM047738">
    <property type="protein sequence ID" value="KAJ0045088.1"/>
    <property type="molecule type" value="Genomic_DNA"/>
</dbReference>
<protein>
    <submittedName>
        <fullName evidence="1">Uncharacterized protein</fullName>
    </submittedName>
</protein>
<reference evidence="2" key="1">
    <citation type="journal article" date="2023" name="G3 (Bethesda)">
        <title>Genome assembly and association tests identify interacting loci associated with vigor, precocity, and sex in interspecific pistachio rootstocks.</title>
        <authorList>
            <person name="Palmer W."/>
            <person name="Jacygrad E."/>
            <person name="Sagayaradj S."/>
            <person name="Cavanaugh K."/>
            <person name="Han R."/>
            <person name="Bertier L."/>
            <person name="Beede B."/>
            <person name="Kafkas S."/>
            <person name="Golino D."/>
            <person name="Preece J."/>
            <person name="Michelmore R."/>
        </authorList>
    </citation>
    <scope>NUCLEOTIDE SEQUENCE [LARGE SCALE GENOMIC DNA]</scope>
</reference>